<feature type="domain" description="Serine aminopeptidase S33" evidence="3">
    <location>
        <begin position="23"/>
        <end position="135"/>
    </location>
</feature>
<accession>A0A235BNG7</accession>
<evidence type="ECO:0000259" key="3">
    <source>
        <dbReference type="Pfam" id="PF12146"/>
    </source>
</evidence>
<feature type="region of interest" description="Disordered" evidence="2">
    <location>
        <begin position="250"/>
        <end position="269"/>
    </location>
</feature>
<dbReference type="InterPro" id="IPR029058">
    <property type="entry name" value="AB_hydrolase_fold"/>
</dbReference>
<dbReference type="AlphaFoldDB" id="A0A235BNG7"/>
<dbReference type="EMBL" id="NOZQ01000212">
    <property type="protein sequence ID" value="OYD13868.1"/>
    <property type="molecule type" value="Genomic_DNA"/>
</dbReference>
<feature type="active site" description="Charge relay system" evidence="1">
    <location>
        <position position="230"/>
    </location>
</feature>
<dbReference type="InterPro" id="IPR012354">
    <property type="entry name" value="Esterase_lipase"/>
</dbReference>
<feature type="active site" description="Charge relay system" evidence="1">
    <location>
        <position position="200"/>
    </location>
</feature>
<organism evidence="4 5">
    <name type="scientific">candidate division WOR-3 bacterium JGI_Cruoil_03_44_89</name>
    <dbReference type="NCBI Taxonomy" id="1973748"/>
    <lineage>
        <taxon>Bacteria</taxon>
        <taxon>Bacteria division WOR-3</taxon>
    </lineage>
</organism>
<dbReference type="InterPro" id="IPR022742">
    <property type="entry name" value="Hydrolase_4"/>
</dbReference>
<gene>
    <name evidence="4" type="ORF">CH333_09655</name>
</gene>
<feature type="domain" description="Serine aminopeptidase S33" evidence="3">
    <location>
        <begin position="176"/>
        <end position="232"/>
    </location>
</feature>
<sequence>MSKVATNCKKDNSILLQRGNTGILLIHGITKTPGELQELADKLAERGFTVYCPLLPKHGTCPGKYETCWRDMVGVTPAELKEGMEKSFLKLREGVDKIYVGGISLGANLAFDLATKYRVDGIISMGAAIFLNKGLNFLTALGPGAVKFLHEKNKKNKNEGVVYHNFPVSNLFLMALFPKELKKILPDITVPVLLIHSTLDNIVDPKSAAYIYKRIKSKEKKLVWVENFGHGMADAEVCLEEICRLIGGKDEEDFSPDDSSSGGLRMQGD</sequence>
<feature type="active site" description="Nucleophile" evidence="1">
    <location>
        <position position="104"/>
    </location>
</feature>
<dbReference type="Proteomes" id="UP000215215">
    <property type="component" value="Unassembled WGS sequence"/>
</dbReference>
<dbReference type="PANTHER" id="PTHR42886:SF53">
    <property type="entry name" value="ALPHA_BETA-HYDROLASES SUPERFAMILY PROTEIN"/>
    <property type="match status" value="1"/>
</dbReference>
<dbReference type="SUPFAM" id="SSF53474">
    <property type="entry name" value="alpha/beta-Hydrolases"/>
    <property type="match status" value="1"/>
</dbReference>
<dbReference type="GO" id="GO:0052689">
    <property type="term" value="F:carboxylic ester hydrolase activity"/>
    <property type="evidence" value="ECO:0007669"/>
    <property type="project" value="InterPro"/>
</dbReference>
<reference evidence="4 5" key="1">
    <citation type="submission" date="2017-07" db="EMBL/GenBank/DDBJ databases">
        <title>Recovery of genomes from metagenomes via a dereplication, aggregation, and scoring strategy.</title>
        <authorList>
            <person name="Sieber C.M."/>
            <person name="Probst A.J."/>
            <person name="Sharrar A."/>
            <person name="Thomas B.C."/>
            <person name="Hess M."/>
            <person name="Tringe S.G."/>
            <person name="Banfield J.F."/>
        </authorList>
    </citation>
    <scope>NUCLEOTIDE SEQUENCE [LARGE SCALE GENOMIC DNA]</scope>
    <source>
        <strain evidence="4">JGI_Cruoil_03_44_89</strain>
    </source>
</reference>
<dbReference type="PANTHER" id="PTHR42886">
    <property type="entry name" value="RE40534P-RELATED"/>
    <property type="match status" value="1"/>
</dbReference>
<dbReference type="Gene3D" id="3.40.50.1820">
    <property type="entry name" value="alpha/beta hydrolase"/>
    <property type="match status" value="1"/>
</dbReference>
<dbReference type="Pfam" id="PF12146">
    <property type="entry name" value="Hydrolase_4"/>
    <property type="match status" value="2"/>
</dbReference>
<protein>
    <recommendedName>
        <fullName evidence="3">Serine aminopeptidase S33 domain-containing protein</fullName>
    </recommendedName>
</protein>
<comment type="caution">
    <text evidence="4">The sequence shown here is derived from an EMBL/GenBank/DDBJ whole genome shotgun (WGS) entry which is preliminary data.</text>
</comment>
<evidence type="ECO:0000313" key="4">
    <source>
        <dbReference type="EMBL" id="OYD13868.1"/>
    </source>
</evidence>
<dbReference type="PIRSF" id="PIRSF017388">
    <property type="entry name" value="Esterase_lipase"/>
    <property type="match status" value="1"/>
</dbReference>
<evidence type="ECO:0000313" key="5">
    <source>
        <dbReference type="Proteomes" id="UP000215215"/>
    </source>
</evidence>
<evidence type="ECO:0000256" key="1">
    <source>
        <dbReference type="PIRSR" id="PIRSR017388-1"/>
    </source>
</evidence>
<name>A0A235BNG7_UNCW3</name>
<proteinExistence type="predicted"/>
<evidence type="ECO:0000256" key="2">
    <source>
        <dbReference type="SAM" id="MobiDB-lite"/>
    </source>
</evidence>